<protein>
    <submittedName>
        <fullName evidence="2">Uncharacterized protein</fullName>
    </submittedName>
</protein>
<organism evidence="2 3">
    <name type="scientific">Acanthosepion pharaonis</name>
    <name type="common">Pharaoh cuttlefish</name>
    <name type="synonym">Sepia pharaonis</name>
    <dbReference type="NCBI Taxonomy" id="158019"/>
    <lineage>
        <taxon>Eukaryota</taxon>
        <taxon>Metazoa</taxon>
        <taxon>Spiralia</taxon>
        <taxon>Lophotrochozoa</taxon>
        <taxon>Mollusca</taxon>
        <taxon>Cephalopoda</taxon>
        <taxon>Coleoidea</taxon>
        <taxon>Decapodiformes</taxon>
        <taxon>Sepiida</taxon>
        <taxon>Sepiina</taxon>
        <taxon>Sepiidae</taxon>
        <taxon>Acanthosepion</taxon>
    </lineage>
</organism>
<sequence length="217" mass="24341">MKTRTLSDNTASIKITGIPSSFNTTKISVATQHDPRYVEILRRYKHLTQPIKPTDAGDHQTQHHIKTTGQPAYSWPRRLPPHKLAYAKKAFEESLADNIIRPSDSPYASPLHLSQTSFSGKISTGDRTRLNTPRTLTCLNNHAIATVTTESSRPSPAADGTQHQQQHLFKQSRTNNLCSLSIHRLQIKTRFLSSTMDHLRLSSFFAIAISLPFVSPF</sequence>
<feature type="compositionally biased region" description="Polar residues" evidence="1">
    <location>
        <begin position="161"/>
        <end position="170"/>
    </location>
</feature>
<dbReference type="SUPFAM" id="SSF56672">
    <property type="entry name" value="DNA/RNA polymerases"/>
    <property type="match status" value="1"/>
</dbReference>
<proteinExistence type="predicted"/>
<dbReference type="Gene3D" id="3.10.10.10">
    <property type="entry name" value="HIV Type 1 Reverse Transcriptase, subunit A, domain 1"/>
    <property type="match status" value="1"/>
</dbReference>
<reference evidence="2" key="1">
    <citation type="submission" date="2021-01" db="EMBL/GenBank/DDBJ databases">
        <authorList>
            <person name="Li R."/>
            <person name="Bekaert M."/>
        </authorList>
    </citation>
    <scope>NUCLEOTIDE SEQUENCE</scope>
    <source>
        <strain evidence="2">Farmed</strain>
    </source>
</reference>
<dbReference type="Proteomes" id="UP000597762">
    <property type="component" value="Unassembled WGS sequence"/>
</dbReference>
<dbReference type="EMBL" id="CAHIKZ030002866">
    <property type="protein sequence ID" value="CAE1293134.1"/>
    <property type="molecule type" value="Genomic_DNA"/>
</dbReference>
<evidence type="ECO:0000313" key="2">
    <source>
        <dbReference type="EMBL" id="CAE1293134.1"/>
    </source>
</evidence>
<feature type="region of interest" description="Disordered" evidence="1">
    <location>
        <begin position="50"/>
        <end position="76"/>
    </location>
</feature>
<keyword evidence="3" id="KW-1185">Reference proteome</keyword>
<dbReference type="InterPro" id="IPR043502">
    <property type="entry name" value="DNA/RNA_pol_sf"/>
</dbReference>
<dbReference type="AlphaFoldDB" id="A0A812DAZ7"/>
<name>A0A812DAZ7_ACAPH</name>
<evidence type="ECO:0000256" key="1">
    <source>
        <dbReference type="SAM" id="MobiDB-lite"/>
    </source>
</evidence>
<feature type="region of interest" description="Disordered" evidence="1">
    <location>
        <begin position="149"/>
        <end position="170"/>
    </location>
</feature>
<comment type="caution">
    <text evidence="2">The sequence shown here is derived from an EMBL/GenBank/DDBJ whole genome shotgun (WGS) entry which is preliminary data.</text>
</comment>
<gene>
    <name evidence="2" type="ORF">SPHA_49647</name>
</gene>
<evidence type="ECO:0000313" key="3">
    <source>
        <dbReference type="Proteomes" id="UP000597762"/>
    </source>
</evidence>
<dbReference type="OrthoDB" id="6144264at2759"/>
<accession>A0A812DAZ7</accession>